<gene>
    <name evidence="9" type="ORF">QG37_07528</name>
</gene>
<evidence type="ECO:0000256" key="6">
    <source>
        <dbReference type="ARBA" id="ARBA00022490"/>
    </source>
</evidence>
<proteinExistence type="inferred from homology"/>
<dbReference type="VEuPathDB" id="FungiDB:CJJ09_003935"/>
<dbReference type="VEuPathDB" id="FungiDB:CJI96_0004201"/>
<dbReference type="VEuPathDB" id="FungiDB:CJI97_005499"/>
<dbReference type="VEuPathDB" id="FungiDB:CJJ07_003825"/>
<comment type="similarity">
    <text evidence="3">Belongs to the YAE1 family.</text>
</comment>
<reference evidence="10" key="1">
    <citation type="journal article" date="2015" name="BMC Genomics">
        <title>Draft genome of a commonly misdiagnosed multidrug resistant pathogen Candida auris.</title>
        <authorList>
            <person name="Chatterjee S."/>
            <person name="Alampalli S.V."/>
            <person name="Nageshan R.K."/>
            <person name="Chettiar S.T."/>
            <person name="Joshi S."/>
            <person name="Tatu U.S."/>
        </authorList>
    </citation>
    <scope>NUCLEOTIDE SEQUENCE [LARGE SCALE GENOMIC DNA]</scope>
    <source>
        <strain evidence="10">6684</strain>
    </source>
</reference>
<dbReference type="VEuPathDB" id="FungiDB:B9J08_005416"/>
<accession>A0A0L0NQ83</accession>
<comment type="subcellular location">
    <subcellularLocation>
        <location evidence="2">Cytoplasm</location>
    </subcellularLocation>
    <subcellularLocation>
        <location evidence="1">Nucleus</location>
    </subcellularLocation>
</comment>
<keyword evidence="7" id="KW-0539">Nucleus</keyword>
<evidence type="ECO:0000256" key="7">
    <source>
        <dbReference type="ARBA" id="ARBA00023242"/>
    </source>
</evidence>
<evidence type="ECO:0000256" key="3">
    <source>
        <dbReference type="ARBA" id="ARBA00007096"/>
    </source>
</evidence>
<keyword evidence="6" id="KW-0963">Cytoplasm</keyword>
<dbReference type="GO" id="GO:0005634">
    <property type="term" value="C:nucleus"/>
    <property type="evidence" value="ECO:0007669"/>
    <property type="project" value="UniProtKB-SubCell"/>
</dbReference>
<dbReference type="Pfam" id="PF09811">
    <property type="entry name" value="Yae1_N"/>
    <property type="match status" value="1"/>
</dbReference>
<dbReference type="PANTHER" id="PTHR18829">
    <property type="entry name" value="PROTEIN YAE1 HOMOLOG"/>
    <property type="match status" value="1"/>
</dbReference>
<evidence type="ECO:0000256" key="5">
    <source>
        <dbReference type="ARBA" id="ARBA00018400"/>
    </source>
</evidence>
<feature type="domain" description="Essential protein Yae1 N-terminal" evidence="8">
    <location>
        <begin position="50"/>
        <end position="88"/>
    </location>
</feature>
<evidence type="ECO:0000259" key="8">
    <source>
        <dbReference type="Pfam" id="PF09811"/>
    </source>
</evidence>
<evidence type="ECO:0000313" key="10">
    <source>
        <dbReference type="Proteomes" id="UP000037122"/>
    </source>
</evidence>
<comment type="caution">
    <text evidence="9">The sequence shown here is derived from an EMBL/GenBank/DDBJ whole genome shotgun (WGS) entry which is preliminary data.</text>
</comment>
<dbReference type="GO" id="GO:0005737">
    <property type="term" value="C:cytoplasm"/>
    <property type="evidence" value="ECO:0007669"/>
    <property type="project" value="UniProtKB-SubCell"/>
</dbReference>
<evidence type="ECO:0000256" key="1">
    <source>
        <dbReference type="ARBA" id="ARBA00004123"/>
    </source>
</evidence>
<evidence type="ECO:0000313" key="9">
    <source>
        <dbReference type="EMBL" id="KND96169.1"/>
    </source>
</evidence>
<evidence type="ECO:0000256" key="2">
    <source>
        <dbReference type="ARBA" id="ARBA00004496"/>
    </source>
</evidence>
<dbReference type="EMBL" id="LGST01000058">
    <property type="protein sequence ID" value="KND96169.1"/>
    <property type="molecule type" value="Genomic_DNA"/>
</dbReference>
<dbReference type="VEuPathDB" id="FungiDB:QG37_07528"/>
<dbReference type="AlphaFoldDB" id="A0A0L0NQ83"/>
<dbReference type="InterPro" id="IPR019191">
    <property type="entry name" value="Essential_protein_Yae1_N"/>
</dbReference>
<name>A0A0L0NQ83_CANAR</name>
<sequence>MSCTGECKVPKNLTLSAQRAAATDDDDAIWASDDEIDTYADLHRAHVTQGYIDGITQAQEAGLQKGFDEGFPYGAALGCRVGRILAKLYGTPEFDEAKKELNVSSVLSKDHFDESLNQQRHSLVERWEAFIQ</sequence>
<organism evidence="9 10">
    <name type="scientific">Candidozyma auris</name>
    <name type="common">Yeast</name>
    <name type="synonym">Candida auris</name>
    <dbReference type="NCBI Taxonomy" id="498019"/>
    <lineage>
        <taxon>Eukaryota</taxon>
        <taxon>Fungi</taxon>
        <taxon>Dikarya</taxon>
        <taxon>Ascomycota</taxon>
        <taxon>Saccharomycotina</taxon>
        <taxon>Pichiomycetes</taxon>
        <taxon>Metschnikowiaceae</taxon>
        <taxon>Candidozyma</taxon>
    </lineage>
</organism>
<protein>
    <recommendedName>
        <fullName evidence="5">Protein YAE1</fullName>
    </recommendedName>
    <alternativeName>
        <fullName evidence="4">Protein yae1</fullName>
    </alternativeName>
</protein>
<dbReference type="Proteomes" id="UP000037122">
    <property type="component" value="Unassembled WGS sequence"/>
</dbReference>
<evidence type="ECO:0000256" key="4">
    <source>
        <dbReference type="ARBA" id="ARBA00017286"/>
    </source>
</evidence>
<dbReference type="InterPro" id="IPR038881">
    <property type="entry name" value="Yae1-like"/>
</dbReference>
<dbReference type="PANTHER" id="PTHR18829:SF0">
    <property type="entry name" value="PROTEIN YAE1 HOMOLOG"/>
    <property type="match status" value="1"/>
</dbReference>